<sequence>MRITNYQPPCYSEYSICTWRDSNPDLLITSLTTKSLSNGVIAIKIVNIFNIFSVVHIEVAGHCPYNIQRSLLQSNDNGKFHAIAAPGMEPGTCMLIQCDTH</sequence>
<reference evidence="1" key="1">
    <citation type="submission" date="2021-05" db="EMBL/GenBank/DDBJ databases">
        <authorList>
            <person name="Alioto T."/>
            <person name="Alioto T."/>
            <person name="Gomez Garrido J."/>
        </authorList>
    </citation>
    <scope>NUCLEOTIDE SEQUENCE</scope>
</reference>
<evidence type="ECO:0000313" key="1">
    <source>
        <dbReference type="EMBL" id="CAG6753561.1"/>
    </source>
</evidence>
<proteinExistence type="predicted"/>
<organism evidence="1">
    <name type="scientific">Cacopsylla melanoneura</name>
    <dbReference type="NCBI Taxonomy" id="428564"/>
    <lineage>
        <taxon>Eukaryota</taxon>
        <taxon>Metazoa</taxon>
        <taxon>Ecdysozoa</taxon>
        <taxon>Arthropoda</taxon>
        <taxon>Hexapoda</taxon>
        <taxon>Insecta</taxon>
        <taxon>Pterygota</taxon>
        <taxon>Neoptera</taxon>
        <taxon>Paraneoptera</taxon>
        <taxon>Hemiptera</taxon>
        <taxon>Sternorrhyncha</taxon>
        <taxon>Psylloidea</taxon>
        <taxon>Psyllidae</taxon>
        <taxon>Psyllinae</taxon>
        <taxon>Cacopsylla</taxon>
    </lineage>
</organism>
<protein>
    <submittedName>
        <fullName evidence="1">Uncharacterized protein</fullName>
    </submittedName>
</protein>
<name>A0A8D8ZXE6_9HEMI</name>
<accession>A0A8D8ZXE6</accession>
<dbReference type="AlphaFoldDB" id="A0A8D8ZXE6"/>
<dbReference type="EMBL" id="HBUF01536787">
    <property type="protein sequence ID" value="CAG6753561.1"/>
    <property type="molecule type" value="Transcribed_RNA"/>
</dbReference>